<dbReference type="PIRSF" id="PIRSF005962">
    <property type="entry name" value="Pept_M20D_amidohydro"/>
    <property type="match status" value="1"/>
</dbReference>
<dbReference type="InterPro" id="IPR036264">
    <property type="entry name" value="Bact_exopeptidase_dim_dom"/>
</dbReference>
<dbReference type="GO" id="GO:0046872">
    <property type="term" value="F:metal ion binding"/>
    <property type="evidence" value="ECO:0007669"/>
    <property type="project" value="UniProtKB-KW"/>
</dbReference>
<dbReference type="GO" id="GO:0019877">
    <property type="term" value="P:diaminopimelate biosynthetic process"/>
    <property type="evidence" value="ECO:0007669"/>
    <property type="project" value="UniProtKB-ARBA"/>
</dbReference>
<feature type="domain" description="Peptidase M20 dimerisation" evidence="3">
    <location>
        <begin position="180"/>
        <end position="276"/>
    </location>
</feature>
<dbReference type="NCBIfam" id="TIGR01891">
    <property type="entry name" value="amidohydrolases"/>
    <property type="match status" value="1"/>
</dbReference>
<dbReference type="Pfam" id="PF01546">
    <property type="entry name" value="Peptidase_M20"/>
    <property type="match status" value="1"/>
</dbReference>
<dbReference type="Pfam" id="PF07687">
    <property type="entry name" value="M20_dimer"/>
    <property type="match status" value="1"/>
</dbReference>
<accession>A0A2U3THJ9</accession>
<feature type="binding site" evidence="2">
    <location>
        <position position="99"/>
    </location>
    <ligand>
        <name>Mn(2+)</name>
        <dbReference type="ChEBI" id="CHEBI:29035"/>
        <label>2</label>
    </ligand>
</feature>
<gene>
    <name evidence="4" type="ORF">DAI18_01690</name>
</gene>
<dbReference type="PANTHER" id="PTHR11014:SF63">
    <property type="entry name" value="METALLOPEPTIDASE, PUTATIVE (AFU_ORTHOLOGUE AFUA_6G09600)-RELATED"/>
    <property type="match status" value="1"/>
</dbReference>
<reference evidence="4 5" key="1">
    <citation type="submission" date="2018-04" db="EMBL/GenBank/DDBJ databases">
        <title>Denitrifier Microvirgula.</title>
        <authorList>
            <person name="Anderson E."/>
            <person name="Jang J."/>
            <person name="Ishii S."/>
        </authorList>
    </citation>
    <scope>NUCLEOTIDE SEQUENCE [LARGE SCALE GENOMIC DNA]</scope>
    <source>
        <strain evidence="4 5">BE2.4</strain>
    </source>
</reference>
<dbReference type="FunFam" id="3.30.70.360:FF:000001">
    <property type="entry name" value="N-acetyldiaminopimelate deacetylase"/>
    <property type="match status" value="1"/>
</dbReference>
<dbReference type="GO" id="GO:0050118">
    <property type="term" value="F:N-acetyldiaminopimelate deacetylase activity"/>
    <property type="evidence" value="ECO:0007669"/>
    <property type="project" value="UniProtKB-ARBA"/>
</dbReference>
<dbReference type="SUPFAM" id="SSF55031">
    <property type="entry name" value="Bacterial exopeptidase dimerisation domain"/>
    <property type="match status" value="1"/>
</dbReference>
<comment type="cofactor">
    <cofactor evidence="2">
        <name>Mn(2+)</name>
        <dbReference type="ChEBI" id="CHEBI:29035"/>
    </cofactor>
    <text evidence="2">The Mn(2+) ion enhances activity.</text>
</comment>
<dbReference type="SUPFAM" id="SSF53187">
    <property type="entry name" value="Zn-dependent exopeptidases"/>
    <property type="match status" value="1"/>
</dbReference>
<evidence type="ECO:0000256" key="1">
    <source>
        <dbReference type="ARBA" id="ARBA00022801"/>
    </source>
</evidence>
<keyword evidence="2" id="KW-0464">Manganese</keyword>
<dbReference type="Proteomes" id="UP000244173">
    <property type="component" value="Chromosome"/>
</dbReference>
<sequence>MTLDADLLEQMKTWRRLIHRHPELAFDEYRTAGLVAEKLVEFGLDVERNIAGTGVVGTLRNGAGPSIGLRADMDALPISEENTFDYRSAHPGCMHACGHDGHTAMLLGAAAHLARHRDFCGTLHFIFQPAEEMAGGAGEMIRAGLFDRFPCDAVYALHNWPGLKLGHFAINPGPMMASLDTFEIIVSGTGAHAAQPHKGVDSLLCAATIVTSLQSIVSRSIDPHEALVVTVTQLHGGDAWNVIPASTVIRGTVRAMREVDRQLAKRRIREIAGNTAAAFGATADVRHIDGYPPTVNTSRETDLAIAAARRVVGDGAVEFDCVPSMASEDFSLMLQRRPGAYMWLGVDGDAHVAPLHNPHYDFNDQALGYGAGFFVEMARGTRY</sequence>
<organism evidence="4 5">
    <name type="scientific">Microvirgula aerodenitrificans</name>
    <dbReference type="NCBI Taxonomy" id="57480"/>
    <lineage>
        <taxon>Bacteria</taxon>
        <taxon>Pseudomonadati</taxon>
        <taxon>Pseudomonadota</taxon>
        <taxon>Betaproteobacteria</taxon>
        <taxon>Neisseriales</taxon>
        <taxon>Aquaspirillaceae</taxon>
        <taxon>Microvirgula</taxon>
    </lineage>
</organism>
<dbReference type="EMBL" id="CP028519">
    <property type="protein sequence ID" value="AVY92894.1"/>
    <property type="molecule type" value="Genomic_DNA"/>
</dbReference>
<evidence type="ECO:0000313" key="4">
    <source>
        <dbReference type="EMBL" id="AVY92894.1"/>
    </source>
</evidence>
<evidence type="ECO:0000256" key="2">
    <source>
        <dbReference type="PIRSR" id="PIRSR005962-1"/>
    </source>
</evidence>
<dbReference type="CDD" id="cd05666">
    <property type="entry name" value="M20_Acy1-like"/>
    <property type="match status" value="1"/>
</dbReference>
<feature type="binding site" evidence="2">
    <location>
        <position position="97"/>
    </location>
    <ligand>
        <name>Mn(2+)</name>
        <dbReference type="ChEBI" id="CHEBI:29035"/>
        <label>2</label>
    </ligand>
</feature>
<dbReference type="KEGG" id="maer:DAI18_01690"/>
<evidence type="ECO:0000259" key="3">
    <source>
        <dbReference type="Pfam" id="PF07687"/>
    </source>
</evidence>
<protein>
    <submittedName>
        <fullName evidence="4">Amidohydrolase</fullName>
    </submittedName>
</protein>
<dbReference type="Gene3D" id="3.30.70.360">
    <property type="match status" value="1"/>
</dbReference>
<proteinExistence type="predicted"/>
<evidence type="ECO:0000313" key="5">
    <source>
        <dbReference type="Proteomes" id="UP000244173"/>
    </source>
</evidence>
<dbReference type="AlphaFoldDB" id="A0A2U3THJ9"/>
<dbReference type="STRING" id="1122240.GCA_000620105_00999"/>
<dbReference type="RefSeq" id="WP_028498400.1">
    <property type="nucleotide sequence ID" value="NZ_CP028519.1"/>
</dbReference>
<name>A0A2U3THJ9_9NEIS</name>
<keyword evidence="1 4" id="KW-0378">Hydrolase</keyword>
<keyword evidence="2" id="KW-0479">Metal-binding</keyword>
<dbReference type="InterPro" id="IPR002933">
    <property type="entry name" value="Peptidase_M20"/>
</dbReference>
<dbReference type="OrthoDB" id="8875216at2"/>
<feature type="binding site" evidence="2">
    <location>
        <position position="356"/>
    </location>
    <ligand>
        <name>Mn(2+)</name>
        <dbReference type="ChEBI" id="CHEBI:29035"/>
        <label>2</label>
    </ligand>
</feature>
<feature type="binding site" evidence="2">
    <location>
        <position position="158"/>
    </location>
    <ligand>
        <name>Mn(2+)</name>
        <dbReference type="ChEBI" id="CHEBI:29035"/>
        <label>2</label>
    </ligand>
</feature>
<keyword evidence="5" id="KW-1185">Reference proteome</keyword>
<dbReference type="InterPro" id="IPR011650">
    <property type="entry name" value="Peptidase_M20_dimer"/>
</dbReference>
<dbReference type="PANTHER" id="PTHR11014">
    <property type="entry name" value="PEPTIDASE M20 FAMILY MEMBER"/>
    <property type="match status" value="1"/>
</dbReference>
<dbReference type="InterPro" id="IPR017439">
    <property type="entry name" value="Amidohydrolase"/>
</dbReference>
<dbReference type="Gene3D" id="3.40.630.10">
    <property type="entry name" value="Zn peptidases"/>
    <property type="match status" value="1"/>
</dbReference>
<feature type="binding site" evidence="2">
    <location>
        <position position="132"/>
    </location>
    <ligand>
        <name>Mn(2+)</name>
        <dbReference type="ChEBI" id="CHEBI:29035"/>
        <label>2</label>
    </ligand>
</feature>